<comment type="caution">
    <text evidence="2">The sequence shown here is derived from an EMBL/GenBank/DDBJ whole genome shotgun (WGS) entry which is preliminary data.</text>
</comment>
<feature type="region of interest" description="Disordered" evidence="1">
    <location>
        <begin position="1"/>
        <end position="26"/>
    </location>
</feature>
<name>A0ABU6SGD4_9FABA</name>
<evidence type="ECO:0000313" key="3">
    <source>
        <dbReference type="Proteomes" id="UP001341840"/>
    </source>
</evidence>
<dbReference type="Proteomes" id="UP001341840">
    <property type="component" value="Unassembled WGS sequence"/>
</dbReference>
<sequence length="73" mass="7913">MGFGVCPSQMSKSEGTSSSSNNGLEMARVHEELAENKATISLLKSQVAYFVKHYMGGQGPNDFPTHKQQGCTF</sequence>
<gene>
    <name evidence="2" type="ORF">PIB30_046671</name>
</gene>
<accession>A0ABU6SGD4</accession>
<proteinExistence type="predicted"/>
<evidence type="ECO:0000313" key="2">
    <source>
        <dbReference type="EMBL" id="MED6135457.1"/>
    </source>
</evidence>
<protein>
    <submittedName>
        <fullName evidence="2">Uncharacterized protein</fullName>
    </submittedName>
</protein>
<organism evidence="2 3">
    <name type="scientific">Stylosanthes scabra</name>
    <dbReference type="NCBI Taxonomy" id="79078"/>
    <lineage>
        <taxon>Eukaryota</taxon>
        <taxon>Viridiplantae</taxon>
        <taxon>Streptophyta</taxon>
        <taxon>Embryophyta</taxon>
        <taxon>Tracheophyta</taxon>
        <taxon>Spermatophyta</taxon>
        <taxon>Magnoliopsida</taxon>
        <taxon>eudicotyledons</taxon>
        <taxon>Gunneridae</taxon>
        <taxon>Pentapetalae</taxon>
        <taxon>rosids</taxon>
        <taxon>fabids</taxon>
        <taxon>Fabales</taxon>
        <taxon>Fabaceae</taxon>
        <taxon>Papilionoideae</taxon>
        <taxon>50 kb inversion clade</taxon>
        <taxon>dalbergioids sensu lato</taxon>
        <taxon>Dalbergieae</taxon>
        <taxon>Pterocarpus clade</taxon>
        <taxon>Stylosanthes</taxon>
    </lineage>
</organism>
<reference evidence="2 3" key="1">
    <citation type="journal article" date="2023" name="Plants (Basel)">
        <title>Bridging the Gap: Combining Genomics and Transcriptomics Approaches to Understand Stylosanthes scabra, an Orphan Legume from the Brazilian Caatinga.</title>
        <authorList>
            <person name="Ferreira-Neto J.R.C."/>
            <person name="da Silva M.D."/>
            <person name="Binneck E."/>
            <person name="de Melo N.F."/>
            <person name="da Silva R.H."/>
            <person name="de Melo A.L.T.M."/>
            <person name="Pandolfi V."/>
            <person name="Bustamante F.O."/>
            <person name="Brasileiro-Vidal A.C."/>
            <person name="Benko-Iseppon A.M."/>
        </authorList>
    </citation>
    <scope>NUCLEOTIDE SEQUENCE [LARGE SCALE GENOMIC DNA]</scope>
    <source>
        <tissue evidence="2">Leaves</tissue>
    </source>
</reference>
<evidence type="ECO:0000256" key="1">
    <source>
        <dbReference type="SAM" id="MobiDB-lite"/>
    </source>
</evidence>
<keyword evidence="3" id="KW-1185">Reference proteome</keyword>
<feature type="compositionally biased region" description="Low complexity" evidence="1">
    <location>
        <begin position="8"/>
        <end position="20"/>
    </location>
</feature>
<dbReference type="EMBL" id="JASCZI010060708">
    <property type="protein sequence ID" value="MED6135457.1"/>
    <property type="molecule type" value="Genomic_DNA"/>
</dbReference>